<accession>A0A540VWX9</accession>
<protein>
    <submittedName>
        <fullName evidence="1">Enoyl-CoA hydratase/isomerase family protein</fullName>
    </submittedName>
</protein>
<evidence type="ECO:0000313" key="2">
    <source>
        <dbReference type="Proteomes" id="UP000319103"/>
    </source>
</evidence>
<keyword evidence="2" id="KW-1185">Reference proteome</keyword>
<reference evidence="1 2" key="1">
    <citation type="submission" date="2019-06" db="EMBL/GenBank/DDBJ databases">
        <title>Description of Kitasatospora acidophila sp. nov. isolated from pine grove soil, and reclassification of Streptomyces novaecaesareae to Kitasatospora novaeceasareae comb. nov.</title>
        <authorList>
            <person name="Kim M.J."/>
        </authorList>
    </citation>
    <scope>NUCLEOTIDE SEQUENCE [LARGE SCALE GENOMIC DNA]</scope>
    <source>
        <strain evidence="1 2">MMS16-CNU292</strain>
    </source>
</reference>
<dbReference type="Pfam" id="PF00378">
    <property type="entry name" value="ECH_1"/>
    <property type="match status" value="1"/>
</dbReference>
<dbReference type="CDD" id="cd06558">
    <property type="entry name" value="crotonase-like"/>
    <property type="match status" value="1"/>
</dbReference>
<evidence type="ECO:0000313" key="1">
    <source>
        <dbReference type="EMBL" id="TQF01258.1"/>
    </source>
</evidence>
<dbReference type="RefSeq" id="WP_141631992.1">
    <property type="nucleotide sequence ID" value="NZ_VIGB01000003.1"/>
</dbReference>
<organism evidence="1 2">
    <name type="scientific">Kitasatospora acidiphila</name>
    <dbReference type="NCBI Taxonomy" id="2567942"/>
    <lineage>
        <taxon>Bacteria</taxon>
        <taxon>Bacillati</taxon>
        <taxon>Actinomycetota</taxon>
        <taxon>Actinomycetes</taxon>
        <taxon>Kitasatosporales</taxon>
        <taxon>Streptomycetaceae</taxon>
        <taxon>Kitasatospora</taxon>
    </lineage>
</organism>
<dbReference type="PANTHER" id="PTHR11941">
    <property type="entry name" value="ENOYL-COA HYDRATASE-RELATED"/>
    <property type="match status" value="1"/>
</dbReference>
<comment type="caution">
    <text evidence="1">The sequence shown here is derived from an EMBL/GenBank/DDBJ whole genome shotgun (WGS) entry which is preliminary data.</text>
</comment>
<gene>
    <name evidence="1" type="ORF">E6W39_02165</name>
</gene>
<name>A0A540VWX9_9ACTN</name>
<dbReference type="SUPFAM" id="SSF52096">
    <property type="entry name" value="ClpP/crotonase"/>
    <property type="match status" value="1"/>
</dbReference>
<dbReference type="InterPro" id="IPR001753">
    <property type="entry name" value="Enoyl-CoA_hydra/iso"/>
</dbReference>
<dbReference type="GO" id="GO:0016853">
    <property type="term" value="F:isomerase activity"/>
    <property type="evidence" value="ECO:0007669"/>
    <property type="project" value="UniProtKB-KW"/>
</dbReference>
<dbReference type="Proteomes" id="UP000319103">
    <property type="component" value="Unassembled WGS sequence"/>
</dbReference>
<dbReference type="PANTHER" id="PTHR11941:SF54">
    <property type="entry name" value="ENOYL-COA HYDRATASE, MITOCHONDRIAL"/>
    <property type="match status" value="1"/>
</dbReference>
<dbReference type="AlphaFoldDB" id="A0A540VWX9"/>
<dbReference type="NCBIfam" id="NF042431">
    <property type="entry name" value="EnCoAhydt_DpgB"/>
    <property type="match status" value="1"/>
</dbReference>
<sequence>MNHSLELLLDLDGSQPLSPDTVAALNALCDRAEDAAAHGPVVLTVTGAPATAPAGPLPLVNKWERALRRLERLDLTTVALAGGDCGGVALEALLATDLRIARPGTRLLPAAGPAGVWPGMALYRLANQIGVAAIRRTVLLGTPVTAERAVALGLLDELAADPAAALAGLADTLAALESDGPAIRRQLLLDATTTSFEEALGRHLAACDRTLREVAP</sequence>
<dbReference type="InterPro" id="IPR053545">
    <property type="entry name" value="Enoyl-CoA_hydratase-like"/>
</dbReference>
<dbReference type="InterPro" id="IPR029045">
    <property type="entry name" value="ClpP/crotonase-like_dom_sf"/>
</dbReference>
<dbReference type="EMBL" id="VIGB01000003">
    <property type="protein sequence ID" value="TQF01258.1"/>
    <property type="molecule type" value="Genomic_DNA"/>
</dbReference>
<dbReference type="OrthoDB" id="6006525at2"/>
<dbReference type="Gene3D" id="3.90.226.10">
    <property type="entry name" value="2-enoyl-CoA Hydratase, Chain A, domain 1"/>
    <property type="match status" value="1"/>
</dbReference>
<keyword evidence="1" id="KW-0413">Isomerase</keyword>
<dbReference type="GO" id="GO:0006635">
    <property type="term" value="P:fatty acid beta-oxidation"/>
    <property type="evidence" value="ECO:0007669"/>
    <property type="project" value="TreeGrafter"/>
</dbReference>
<proteinExistence type="predicted"/>